<gene>
    <name evidence="3" type="ORF">CKO28_26930</name>
</gene>
<dbReference type="Proteomes" id="UP001296873">
    <property type="component" value="Unassembled WGS sequence"/>
</dbReference>
<dbReference type="InterPro" id="IPR039552">
    <property type="entry name" value="IS66_C"/>
</dbReference>
<proteinExistence type="predicted"/>
<dbReference type="PANTHER" id="PTHR33678:SF1">
    <property type="entry name" value="BLL1576 PROTEIN"/>
    <property type="match status" value="1"/>
</dbReference>
<protein>
    <recommendedName>
        <fullName evidence="2">Transposase IS66 C-terminal domain-containing protein</fullName>
    </recommendedName>
</protein>
<dbReference type="PANTHER" id="PTHR33678">
    <property type="entry name" value="BLL1576 PROTEIN"/>
    <property type="match status" value="1"/>
</dbReference>
<keyword evidence="4" id="KW-1185">Reference proteome</keyword>
<dbReference type="EMBL" id="NRRL01000257">
    <property type="protein sequence ID" value="MBK1671629.1"/>
    <property type="molecule type" value="Genomic_DNA"/>
</dbReference>
<comment type="caution">
    <text evidence="3">The sequence shown here is derived from an EMBL/GenBank/DDBJ whole genome shotgun (WGS) entry which is preliminary data.</text>
</comment>
<reference evidence="3 4" key="1">
    <citation type="journal article" date="2020" name="Microorganisms">
        <title>Osmotic Adaptation and Compatible Solute Biosynthesis of Phototrophic Bacteria as Revealed from Genome Analyses.</title>
        <authorList>
            <person name="Imhoff J.F."/>
            <person name="Rahn T."/>
            <person name="Kunzel S."/>
            <person name="Keller A."/>
            <person name="Neulinger S.C."/>
        </authorList>
    </citation>
    <scope>NUCLEOTIDE SEQUENCE [LARGE SCALE GENOMIC DNA]</scope>
    <source>
        <strain evidence="3 4">DSM 9895</strain>
    </source>
</reference>
<accession>A0ABS1DPJ8</accession>
<dbReference type="InterPro" id="IPR052344">
    <property type="entry name" value="Transposase-related"/>
</dbReference>
<feature type="domain" description="Transposase IS66 C-terminal" evidence="2">
    <location>
        <begin position="66"/>
        <end position="104"/>
    </location>
</feature>
<feature type="region of interest" description="Disordered" evidence="1">
    <location>
        <begin position="1"/>
        <end position="24"/>
    </location>
</feature>
<evidence type="ECO:0000259" key="2">
    <source>
        <dbReference type="Pfam" id="PF13817"/>
    </source>
</evidence>
<sequence length="114" mass="12299">MNPLSGVRADIPGGPPPSPQHLRGWPPRYPISNAIECAIRPAPLNRKNALFAGHDEGGSRWGIWASLIGTCKLNGVDPYAYLKATLEALAAGHPQSRLDELMPWSFRQDASGSD</sequence>
<name>A0ABS1DPJ8_9PROT</name>
<dbReference type="Pfam" id="PF13817">
    <property type="entry name" value="DDE_Tnp_IS66_C"/>
    <property type="match status" value="1"/>
</dbReference>
<evidence type="ECO:0000313" key="3">
    <source>
        <dbReference type="EMBL" id="MBK1671629.1"/>
    </source>
</evidence>
<evidence type="ECO:0000313" key="4">
    <source>
        <dbReference type="Proteomes" id="UP001296873"/>
    </source>
</evidence>
<organism evidence="3 4">
    <name type="scientific">Rhodovibrio sodomensis</name>
    <dbReference type="NCBI Taxonomy" id="1088"/>
    <lineage>
        <taxon>Bacteria</taxon>
        <taxon>Pseudomonadati</taxon>
        <taxon>Pseudomonadota</taxon>
        <taxon>Alphaproteobacteria</taxon>
        <taxon>Rhodospirillales</taxon>
        <taxon>Rhodovibrionaceae</taxon>
        <taxon>Rhodovibrio</taxon>
    </lineage>
</organism>
<evidence type="ECO:0000256" key="1">
    <source>
        <dbReference type="SAM" id="MobiDB-lite"/>
    </source>
</evidence>